<dbReference type="InterPro" id="IPR011701">
    <property type="entry name" value="MFS"/>
</dbReference>
<dbReference type="PANTHER" id="PTHR42718:SF46">
    <property type="entry name" value="BLR6921 PROTEIN"/>
    <property type="match status" value="1"/>
</dbReference>
<dbReference type="PANTHER" id="PTHR42718">
    <property type="entry name" value="MAJOR FACILITATOR SUPERFAMILY MULTIDRUG TRANSPORTER MFSC"/>
    <property type="match status" value="1"/>
</dbReference>
<evidence type="ECO:0000256" key="3">
    <source>
        <dbReference type="ARBA" id="ARBA00022475"/>
    </source>
</evidence>
<dbReference type="Proteomes" id="UP000058305">
    <property type="component" value="Chromosome"/>
</dbReference>
<feature type="transmembrane region" description="Helical" evidence="7">
    <location>
        <begin position="82"/>
        <end position="109"/>
    </location>
</feature>
<keyword evidence="10" id="KW-1185">Reference proteome</keyword>
<feature type="transmembrane region" description="Helical" evidence="7">
    <location>
        <begin position="142"/>
        <end position="164"/>
    </location>
</feature>
<keyword evidence="3" id="KW-1003">Cell membrane</keyword>
<evidence type="ECO:0000256" key="4">
    <source>
        <dbReference type="ARBA" id="ARBA00022692"/>
    </source>
</evidence>
<dbReference type="Gene3D" id="1.20.1250.20">
    <property type="entry name" value="MFS general substrate transporter like domains"/>
    <property type="match status" value="1"/>
</dbReference>
<dbReference type="InterPro" id="IPR036259">
    <property type="entry name" value="MFS_trans_sf"/>
</dbReference>
<feature type="transmembrane region" description="Helical" evidence="7">
    <location>
        <begin position="337"/>
        <end position="359"/>
    </location>
</feature>
<evidence type="ECO:0000313" key="10">
    <source>
        <dbReference type="Proteomes" id="UP000058305"/>
    </source>
</evidence>
<evidence type="ECO:0000256" key="7">
    <source>
        <dbReference type="SAM" id="Phobius"/>
    </source>
</evidence>
<keyword evidence="2" id="KW-0813">Transport</keyword>
<dbReference type="PROSITE" id="PS50850">
    <property type="entry name" value="MFS"/>
    <property type="match status" value="1"/>
</dbReference>
<dbReference type="EMBL" id="CP014145">
    <property type="protein sequence ID" value="AMB59264.1"/>
    <property type="molecule type" value="Genomic_DNA"/>
</dbReference>
<evidence type="ECO:0000256" key="5">
    <source>
        <dbReference type="ARBA" id="ARBA00022989"/>
    </source>
</evidence>
<dbReference type="KEGG" id="mvd:AWU67_10770"/>
<feature type="domain" description="Major facilitator superfamily (MFS) profile" evidence="8">
    <location>
        <begin position="16"/>
        <end position="459"/>
    </location>
</feature>
<feature type="transmembrane region" description="Helical" evidence="7">
    <location>
        <begin position="47"/>
        <end position="70"/>
    </location>
</feature>
<proteinExistence type="predicted"/>
<keyword evidence="4 7" id="KW-0812">Transmembrane</keyword>
<reference evidence="9 10" key="1">
    <citation type="journal article" date="2016" name="J. Biotechnol.">
        <title>First complete genome sequence of a species in the genus Microterricola, an extremophilic cold active enzyme producing bacterial strain ERGS5:02 isolated from Sikkim Himalaya.</title>
        <authorList>
            <person name="Himanshu"/>
            <person name="Swarnkar M.K."/>
            <person name="Singh D."/>
            <person name="Kumar R."/>
        </authorList>
    </citation>
    <scope>NUCLEOTIDE SEQUENCE [LARGE SCALE GENOMIC DNA]</scope>
    <source>
        <strain evidence="9 10">ERGS5:02</strain>
    </source>
</reference>
<dbReference type="Gene3D" id="1.20.1720.10">
    <property type="entry name" value="Multidrug resistance protein D"/>
    <property type="match status" value="1"/>
</dbReference>
<feature type="transmembrane region" description="Helical" evidence="7">
    <location>
        <begin position="203"/>
        <end position="223"/>
    </location>
</feature>
<dbReference type="GO" id="GO:0005886">
    <property type="term" value="C:plasma membrane"/>
    <property type="evidence" value="ECO:0007669"/>
    <property type="project" value="UniProtKB-SubCell"/>
</dbReference>
<protein>
    <submittedName>
        <fullName evidence="9">MFS transporter</fullName>
    </submittedName>
</protein>
<feature type="transmembrane region" description="Helical" evidence="7">
    <location>
        <begin position="271"/>
        <end position="297"/>
    </location>
</feature>
<dbReference type="InterPro" id="IPR020846">
    <property type="entry name" value="MFS_dom"/>
</dbReference>
<dbReference type="GO" id="GO:0022857">
    <property type="term" value="F:transmembrane transporter activity"/>
    <property type="evidence" value="ECO:0007669"/>
    <property type="project" value="InterPro"/>
</dbReference>
<keyword evidence="6 7" id="KW-0472">Membrane</keyword>
<feature type="transmembrane region" description="Helical" evidence="7">
    <location>
        <begin position="229"/>
        <end position="250"/>
    </location>
</feature>
<feature type="transmembrane region" description="Helical" evidence="7">
    <location>
        <begin position="408"/>
        <end position="427"/>
    </location>
</feature>
<dbReference type="Pfam" id="PF07690">
    <property type="entry name" value="MFS_1"/>
    <property type="match status" value="1"/>
</dbReference>
<dbReference type="PRINTS" id="PR01036">
    <property type="entry name" value="TCRTETB"/>
</dbReference>
<feature type="transmembrane region" description="Helical" evidence="7">
    <location>
        <begin position="365"/>
        <end position="387"/>
    </location>
</feature>
<accession>A0A0X8E3W5</accession>
<organism evidence="9 10">
    <name type="scientific">Microterricola viridarii</name>
    <dbReference type="NCBI Taxonomy" id="412690"/>
    <lineage>
        <taxon>Bacteria</taxon>
        <taxon>Bacillati</taxon>
        <taxon>Actinomycetota</taxon>
        <taxon>Actinomycetes</taxon>
        <taxon>Micrococcales</taxon>
        <taxon>Microbacteriaceae</taxon>
        <taxon>Microterricola</taxon>
    </lineage>
</organism>
<evidence type="ECO:0000313" key="9">
    <source>
        <dbReference type="EMBL" id="AMB59264.1"/>
    </source>
</evidence>
<dbReference type="SUPFAM" id="SSF103473">
    <property type="entry name" value="MFS general substrate transporter"/>
    <property type="match status" value="1"/>
</dbReference>
<keyword evidence="5 7" id="KW-1133">Transmembrane helix</keyword>
<feature type="transmembrane region" description="Helical" evidence="7">
    <location>
        <begin position="115"/>
        <end position="135"/>
    </location>
</feature>
<sequence length="471" mass="48761">MSSRGAGLSVAPARWTLVPLALAQFICSFAGSNMNVMLNDMSRDLDTTVQGIQISITLFLLVMAALMIPFGKLTVQLGRKLCFVLGLSVYGVGAILSALSPGLGVLILGNSILEGAGTALLIPPVYILVTLYWTGLADRVRAFGVVSAAGGVGAATGPLIGGWITAAISWRAAFLFQALVIAVILLLALRLKDPLPREPGRPFDVTGAVLSALGLIVFVLGILAADNNLLASLGLMAAGAAVIAVFFLWVRRLERRGREPLLSTALFHNRVSNLALVTQNFQWLLLMGTSMLVASHLQVVRHYDAIETGIIFSAATVGILVSSLGASWLVRHFSQRTLIIAGFLVTGVGLLLLLLVGAVPGAWPFAPGLLAIGLGLGATLTPSVNVVQSAFPEETQGEISGLSRSVSNLGSSFGTAIVGTLLALNAMGPADGYVVAMAPLIAIAIAGAIVAGFLPGRSPAPIHTGQPATQR</sequence>
<feature type="transmembrane region" description="Helical" evidence="7">
    <location>
        <begin position="309"/>
        <end position="330"/>
    </location>
</feature>
<name>A0A0X8E3W5_9MICO</name>
<dbReference type="AlphaFoldDB" id="A0A0X8E3W5"/>
<gene>
    <name evidence="9" type="ORF">AWU67_10770</name>
</gene>
<comment type="subcellular location">
    <subcellularLocation>
        <location evidence="1">Cell membrane</location>
        <topology evidence="1">Multi-pass membrane protein</topology>
    </subcellularLocation>
</comment>
<feature type="transmembrane region" description="Helical" evidence="7">
    <location>
        <begin position="170"/>
        <end position="191"/>
    </location>
</feature>
<evidence type="ECO:0000256" key="2">
    <source>
        <dbReference type="ARBA" id="ARBA00022448"/>
    </source>
</evidence>
<evidence type="ECO:0000259" key="8">
    <source>
        <dbReference type="PROSITE" id="PS50850"/>
    </source>
</evidence>
<evidence type="ECO:0000256" key="6">
    <source>
        <dbReference type="ARBA" id="ARBA00023136"/>
    </source>
</evidence>
<evidence type="ECO:0000256" key="1">
    <source>
        <dbReference type="ARBA" id="ARBA00004651"/>
    </source>
</evidence>
<feature type="transmembrane region" description="Helical" evidence="7">
    <location>
        <begin position="433"/>
        <end position="454"/>
    </location>
</feature>
<reference evidence="10" key="2">
    <citation type="submission" date="2016-01" db="EMBL/GenBank/DDBJ databases">
        <title>First complete genome sequence of a species in the genus Microterricola, an extremophilic cold active enzyme producing strain ERGS5:02 isolated from Sikkim Himalaya.</title>
        <authorList>
            <person name="Kumar R."/>
            <person name="Singh D."/>
            <person name="Swarnkar M.K."/>
        </authorList>
    </citation>
    <scope>NUCLEOTIDE SEQUENCE [LARGE SCALE GENOMIC DNA]</scope>
    <source>
        <strain evidence="10">ERGS5:02</strain>
    </source>
</reference>